<dbReference type="Pfam" id="PF02602">
    <property type="entry name" value="HEM4"/>
    <property type="match status" value="1"/>
</dbReference>
<dbReference type="CDD" id="cd06578">
    <property type="entry name" value="HemD"/>
    <property type="match status" value="1"/>
</dbReference>
<comment type="caution">
    <text evidence="11">The sequence shown here is derived from an EMBL/GenBank/DDBJ whole genome shotgun (WGS) entry which is preliminary data.</text>
</comment>
<dbReference type="EC" id="4.2.1.75" evidence="3 9"/>
<evidence type="ECO:0000256" key="3">
    <source>
        <dbReference type="ARBA" id="ARBA00013109"/>
    </source>
</evidence>
<dbReference type="EMBL" id="LILC01000011">
    <property type="protein sequence ID" value="KOO46945.1"/>
    <property type="molecule type" value="Genomic_DNA"/>
</dbReference>
<dbReference type="RefSeq" id="WP_053400956.1">
    <property type="nucleotide sequence ID" value="NZ_LILC01000011.1"/>
</dbReference>
<reference evidence="12" key="1">
    <citation type="submission" date="2015-08" db="EMBL/GenBank/DDBJ databases">
        <title>Fjat-14210 dsm16467.</title>
        <authorList>
            <person name="Liu B."/>
            <person name="Wang J."/>
            <person name="Zhu Y."/>
            <person name="Liu G."/>
            <person name="Chen Q."/>
            <person name="Chen Z."/>
            <person name="Lan J."/>
            <person name="Che J."/>
            <person name="Ge C."/>
            <person name="Shi H."/>
            <person name="Pan Z."/>
            <person name="Liu X."/>
        </authorList>
    </citation>
    <scope>NUCLEOTIDE SEQUENCE [LARGE SCALE GENOMIC DNA]</scope>
    <source>
        <strain evidence="12">DSM 16467</strain>
    </source>
</reference>
<evidence type="ECO:0000256" key="5">
    <source>
        <dbReference type="ARBA" id="ARBA00023244"/>
    </source>
</evidence>
<dbReference type="Proteomes" id="UP000037558">
    <property type="component" value="Unassembled WGS sequence"/>
</dbReference>
<comment type="catalytic activity">
    <reaction evidence="8 9">
        <text>hydroxymethylbilane = uroporphyrinogen III + H2O</text>
        <dbReference type="Rhea" id="RHEA:18965"/>
        <dbReference type="ChEBI" id="CHEBI:15377"/>
        <dbReference type="ChEBI" id="CHEBI:57308"/>
        <dbReference type="ChEBI" id="CHEBI:57845"/>
        <dbReference type="EC" id="4.2.1.75"/>
    </reaction>
</comment>
<keyword evidence="5 9" id="KW-0627">Porphyrin biosynthesis</keyword>
<dbReference type="STRING" id="284581.AMD01_08505"/>
<evidence type="ECO:0000256" key="7">
    <source>
        <dbReference type="ARBA" id="ARBA00040167"/>
    </source>
</evidence>
<evidence type="ECO:0000256" key="9">
    <source>
        <dbReference type="RuleBase" id="RU366031"/>
    </source>
</evidence>
<dbReference type="InterPro" id="IPR003754">
    <property type="entry name" value="4pyrrol_synth_uPrphyn_synth"/>
</dbReference>
<dbReference type="Gene3D" id="3.40.50.10090">
    <property type="match status" value="2"/>
</dbReference>
<evidence type="ECO:0000313" key="11">
    <source>
        <dbReference type="EMBL" id="KOO46945.1"/>
    </source>
</evidence>
<evidence type="ECO:0000259" key="10">
    <source>
        <dbReference type="Pfam" id="PF02602"/>
    </source>
</evidence>
<accession>A0A0M0L7B4</accession>
<evidence type="ECO:0000256" key="2">
    <source>
        <dbReference type="ARBA" id="ARBA00008133"/>
    </source>
</evidence>
<evidence type="ECO:0000256" key="4">
    <source>
        <dbReference type="ARBA" id="ARBA00023239"/>
    </source>
</evidence>
<comment type="function">
    <text evidence="6 9">Catalyzes cyclization of the linear tetrapyrrole, hydroxymethylbilane, to the macrocyclic uroporphyrinogen III.</text>
</comment>
<dbReference type="AlphaFoldDB" id="A0A0M0L7B4"/>
<evidence type="ECO:0000313" key="12">
    <source>
        <dbReference type="Proteomes" id="UP000037558"/>
    </source>
</evidence>
<evidence type="ECO:0000256" key="6">
    <source>
        <dbReference type="ARBA" id="ARBA00037589"/>
    </source>
</evidence>
<sequence>MNHAPLFSKKILITRGARQAKEMAASIEEFGGVPVTIPLLKLQKPVQHTEHIHNVLQNLMQYTWLVFTSQNGVKFFFDFLDAFKIDKESIKHQKIAVVGEKTKRLLTKYGFTPTLVPTEFVAEKLLAELVSTLTTSDKVLLIRGNLSRPVLLNGLKEHKIETCDLVVYETVPNEEVKEELVAVMKSGEIDAVTFTSSSSVRFFTELLQAVDWKEQSKRCIIVCIGPITERTAKKVGFTRCLTPQEYTTEGMIHALVEQLSNEPF</sequence>
<dbReference type="InterPro" id="IPR039793">
    <property type="entry name" value="UROS/Hem4"/>
</dbReference>
<comment type="pathway">
    <text evidence="1 9">Porphyrin-containing compound metabolism; protoporphyrin-IX biosynthesis; coproporphyrinogen-III from 5-aminolevulinate: step 3/4.</text>
</comment>
<name>A0A0M0L7B4_9BACI</name>
<gene>
    <name evidence="11" type="ORF">AMD01_08505</name>
</gene>
<dbReference type="InterPro" id="IPR036108">
    <property type="entry name" value="4pyrrol_syn_uPrphyn_synt_sf"/>
</dbReference>
<protein>
    <recommendedName>
        <fullName evidence="7 9">Uroporphyrinogen-III synthase</fullName>
        <ecNumber evidence="3 9">4.2.1.75</ecNumber>
    </recommendedName>
</protein>
<dbReference type="PANTHER" id="PTHR38042">
    <property type="entry name" value="UROPORPHYRINOGEN-III SYNTHASE, CHLOROPLASTIC"/>
    <property type="match status" value="1"/>
</dbReference>
<evidence type="ECO:0000256" key="1">
    <source>
        <dbReference type="ARBA" id="ARBA00004772"/>
    </source>
</evidence>
<dbReference type="PATRIC" id="fig|284581.3.peg.3755"/>
<keyword evidence="12" id="KW-1185">Reference proteome</keyword>
<dbReference type="GO" id="GO:0006780">
    <property type="term" value="P:uroporphyrinogen III biosynthetic process"/>
    <property type="evidence" value="ECO:0007669"/>
    <property type="project" value="UniProtKB-UniRule"/>
</dbReference>
<dbReference type="PANTHER" id="PTHR38042:SF1">
    <property type="entry name" value="UROPORPHYRINOGEN-III SYNTHASE, CHLOROPLASTIC"/>
    <property type="match status" value="1"/>
</dbReference>
<keyword evidence="4 9" id="KW-0456">Lyase</keyword>
<dbReference type="UniPathway" id="UPA00251">
    <property type="reaction ID" value="UER00320"/>
</dbReference>
<dbReference type="GO" id="GO:0004852">
    <property type="term" value="F:uroporphyrinogen-III synthase activity"/>
    <property type="evidence" value="ECO:0007669"/>
    <property type="project" value="UniProtKB-UniRule"/>
</dbReference>
<evidence type="ECO:0000256" key="8">
    <source>
        <dbReference type="ARBA" id="ARBA00048617"/>
    </source>
</evidence>
<feature type="domain" description="Tetrapyrrole biosynthesis uroporphyrinogen III synthase" evidence="10">
    <location>
        <begin position="22"/>
        <end position="252"/>
    </location>
</feature>
<comment type="similarity">
    <text evidence="2 9">Belongs to the uroporphyrinogen-III synthase family.</text>
</comment>
<proteinExistence type="inferred from homology"/>
<dbReference type="GO" id="GO:0006782">
    <property type="term" value="P:protoporphyrinogen IX biosynthetic process"/>
    <property type="evidence" value="ECO:0007669"/>
    <property type="project" value="UniProtKB-UniRule"/>
</dbReference>
<dbReference type="SUPFAM" id="SSF69618">
    <property type="entry name" value="HemD-like"/>
    <property type="match status" value="1"/>
</dbReference>
<organism evidence="11 12">
    <name type="scientific">Priestia koreensis</name>
    <dbReference type="NCBI Taxonomy" id="284581"/>
    <lineage>
        <taxon>Bacteria</taxon>
        <taxon>Bacillati</taxon>
        <taxon>Bacillota</taxon>
        <taxon>Bacilli</taxon>
        <taxon>Bacillales</taxon>
        <taxon>Bacillaceae</taxon>
        <taxon>Priestia</taxon>
    </lineage>
</organism>